<sequence>MTRYRGQFSDRELEALAARELLERERELALAVDCPECDQPAGHPCLTPDGRPLLAPAHWKRIRAADHHRQERDPR</sequence>
<proteinExistence type="predicted"/>
<organism evidence="2 4">
    <name type="scientific">Amycolatopsis azurea DSM 43854</name>
    <dbReference type="NCBI Taxonomy" id="1238180"/>
    <lineage>
        <taxon>Bacteria</taxon>
        <taxon>Bacillati</taxon>
        <taxon>Actinomycetota</taxon>
        <taxon>Actinomycetes</taxon>
        <taxon>Pseudonocardiales</taxon>
        <taxon>Pseudonocardiaceae</taxon>
        <taxon>Amycolatopsis</taxon>
    </lineage>
</organism>
<dbReference type="Proteomes" id="UP000188551">
    <property type="component" value="Unassembled WGS sequence"/>
</dbReference>
<dbReference type="EMBL" id="MUXN01000017">
    <property type="protein sequence ID" value="OOC04268.1"/>
    <property type="molecule type" value="Genomic_DNA"/>
</dbReference>
<evidence type="ECO:0000313" key="4">
    <source>
        <dbReference type="Proteomes" id="UP000014137"/>
    </source>
</evidence>
<evidence type="ECO:0000313" key="3">
    <source>
        <dbReference type="EMBL" id="OOC04268.1"/>
    </source>
</evidence>
<evidence type="ECO:0000313" key="5">
    <source>
        <dbReference type="Proteomes" id="UP000188551"/>
    </source>
</evidence>
<feature type="domain" description="DNA-binding phage zinc finger" evidence="1">
    <location>
        <begin position="24"/>
        <end position="72"/>
    </location>
</feature>
<reference evidence="3 5" key="2">
    <citation type="submission" date="2017-02" db="EMBL/GenBank/DDBJ databases">
        <title>Amycolatopsis azurea DSM 43854 draft genome.</title>
        <authorList>
            <person name="Mayilraj S."/>
        </authorList>
    </citation>
    <scope>NUCLEOTIDE SEQUENCE [LARGE SCALE GENOMIC DNA]</scope>
    <source>
        <strain evidence="3 5">DSM 43854</strain>
    </source>
</reference>
<dbReference type="Pfam" id="PF24623">
    <property type="entry name" value="Phage_zn_bind_8"/>
    <property type="match status" value="1"/>
</dbReference>
<dbReference type="RefSeq" id="WP_005166350.1">
    <property type="nucleotide sequence ID" value="NZ_ANMG01000085.1"/>
</dbReference>
<evidence type="ECO:0000259" key="1">
    <source>
        <dbReference type="Pfam" id="PF24623"/>
    </source>
</evidence>
<dbReference type="AlphaFoldDB" id="M2PEX2"/>
<gene>
    <name evidence="3" type="ORF">B0293_23715</name>
    <name evidence="2" type="ORF">C791_7903</name>
</gene>
<name>M2PEX2_9PSEU</name>
<dbReference type="PATRIC" id="fig|1238180.3.peg.7377"/>
<dbReference type="InterPro" id="IPR056911">
    <property type="entry name" value="Phage_Znf_bind_put"/>
</dbReference>
<reference evidence="2 4" key="1">
    <citation type="submission" date="2012-10" db="EMBL/GenBank/DDBJ databases">
        <title>Genome assembly of Amycolatopsis azurea DSM 43854.</title>
        <authorList>
            <person name="Khatri I."/>
            <person name="Kaur I."/>
            <person name="Subramanian S."/>
            <person name="Mayilraj S."/>
        </authorList>
    </citation>
    <scope>NUCLEOTIDE SEQUENCE [LARGE SCALE GENOMIC DNA]</scope>
    <source>
        <strain evidence="2 4">DSM 43854</strain>
    </source>
</reference>
<dbReference type="OrthoDB" id="4239989at2"/>
<keyword evidence="5" id="KW-1185">Reference proteome</keyword>
<comment type="caution">
    <text evidence="2">The sequence shown here is derived from an EMBL/GenBank/DDBJ whole genome shotgun (WGS) entry which is preliminary data.</text>
</comment>
<dbReference type="Proteomes" id="UP000014137">
    <property type="component" value="Unassembled WGS sequence"/>
</dbReference>
<evidence type="ECO:0000313" key="2">
    <source>
        <dbReference type="EMBL" id="EMD22903.1"/>
    </source>
</evidence>
<protein>
    <recommendedName>
        <fullName evidence="1">DNA-binding phage zinc finger domain-containing protein</fullName>
    </recommendedName>
</protein>
<accession>M2PEX2</accession>
<dbReference type="EMBL" id="ANMG01000085">
    <property type="protein sequence ID" value="EMD22903.1"/>
    <property type="molecule type" value="Genomic_DNA"/>
</dbReference>